<dbReference type="Gene3D" id="2.60.40.10">
    <property type="entry name" value="Immunoglobulins"/>
    <property type="match status" value="8"/>
</dbReference>
<keyword evidence="2" id="KW-0326">Glycosidase</keyword>
<dbReference type="PANTHER" id="PTHR46708">
    <property type="entry name" value="TENASCIN"/>
    <property type="match status" value="1"/>
</dbReference>
<dbReference type="Pfam" id="PF16640">
    <property type="entry name" value="Big_3_5"/>
    <property type="match status" value="2"/>
</dbReference>
<feature type="compositionally biased region" description="Low complexity" evidence="4">
    <location>
        <begin position="1347"/>
        <end position="1360"/>
    </location>
</feature>
<gene>
    <name evidence="6" type="ORF">SAMN05421872_106254</name>
</gene>
<dbReference type="InterPro" id="IPR013783">
    <property type="entry name" value="Ig-like_fold"/>
</dbReference>
<dbReference type="STRING" id="1045774.SAMN05421872_106254"/>
<keyword evidence="3" id="KW-0119">Carbohydrate metabolism</keyword>
<evidence type="ECO:0000256" key="2">
    <source>
        <dbReference type="ARBA" id="ARBA00023295"/>
    </source>
</evidence>
<evidence type="ECO:0000259" key="5">
    <source>
        <dbReference type="PROSITE" id="PS50853"/>
    </source>
</evidence>
<dbReference type="CDD" id="cd00063">
    <property type="entry name" value="FN3"/>
    <property type="match status" value="2"/>
</dbReference>
<dbReference type="InterPro" id="IPR003961">
    <property type="entry name" value="FN3_dom"/>
</dbReference>
<feature type="region of interest" description="Disordered" evidence="4">
    <location>
        <begin position="347"/>
        <end position="366"/>
    </location>
</feature>
<dbReference type="PANTHER" id="PTHR46708:SF2">
    <property type="entry name" value="FIBRONECTIN TYPE-III DOMAIN-CONTAINING PROTEIN"/>
    <property type="match status" value="1"/>
</dbReference>
<dbReference type="InterPro" id="IPR032109">
    <property type="entry name" value="Big_3_5"/>
</dbReference>
<dbReference type="PROSITE" id="PS50853">
    <property type="entry name" value="FN3"/>
    <property type="match status" value="2"/>
</dbReference>
<dbReference type="InterPro" id="IPR050991">
    <property type="entry name" value="ECM_Regulatory_Proteins"/>
</dbReference>
<keyword evidence="1" id="KW-0677">Repeat</keyword>
<dbReference type="SMART" id="SM00060">
    <property type="entry name" value="FN3"/>
    <property type="match status" value="2"/>
</dbReference>
<evidence type="ECO:0000313" key="6">
    <source>
        <dbReference type="EMBL" id="SDD19526.1"/>
    </source>
</evidence>
<name>A0A1G6STC0_9ACTN</name>
<dbReference type="SUPFAM" id="SSF49265">
    <property type="entry name" value="Fibronectin type III"/>
    <property type="match status" value="1"/>
</dbReference>
<organism evidence="6 7">
    <name type="scientific">Nocardioides lianchengensis</name>
    <dbReference type="NCBI Taxonomy" id="1045774"/>
    <lineage>
        <taxon>Bacteria</taxon>
        <taxon>Bacillati</taxon>
        <taxon>Actinomycetota</taxon>
        <taxon>Actinomycetes</taxon>
        <taxon>Propionibacteriales</taxon>
        <taxon>Nocardioidaceae</taxon>
        <taxon>Nocardioides</taxon>
    </lineage>
</organism>
<dbReference type="GO" id="GO:0016798">
    <property type="term" value="F:hydrolase activity, acting on glycosyl bonds"/>
    <property type="evidence" value="ECO:0007669"/>
    <property type="project" value="UniProtKB-KW"/>
</dbReference>
<evidence type="ECO:0000256" key="3">
    <source>
        <dbReference type="ARBA" id="ARBA00023326"/>
    </source>
</evidence>
<proteinExistence type="predicted"/>
<keyword evidence="7" id="KW-1185">Reference proteome</keyword>
<keyword evidence="3" id="KW-0624">Polysaccharide degradation</keyword>
<feature type="domain" description="Fibronectin type-III" evidence="5">
    <location>
        <begin position="578"/>
        <end position="666"/>
    </location>
</feature>
<dbReference type="EMBL" id="FMZM01000006">
    <property type="protein sequence ID" value="SDD19526.1"/>
    <property type="molecule type" value="Genomic_DNA"/>
</dbReference>
<accession>A0A1G6STC0</accession>
<protein>
    <submittedName>
        <fullName evidence="6">Ig-like domain (Group 3)</fullName>
    </submittedName>
</protein>
<evidence type="ECO:0000256" key="1">
    <source>
        <dbReference type="ARBA" id="ARBA00022737"/>
    </source>
</evidence>
<sequence length="1368" mass="136665">MAAVLGLSALAPLAAADAAPSTRVERTADPTLTLDADLVELPRPVKGRTALRLLDDQVDEAAELNGVSTAQLRDVLRTDDTAWLTTGGLLHFKEPVVAERAARPTPAQAASYPLAQTFALHSKPGSQHTIFIDVDGATVSGTEWHAQYPATPTTHPAWDPAGDGPAFSDPELAIVQELWARVAEDFAPFDVDVTTQDPGAAAILRSSAADPVYGAHALVSPSNAFVTICDSKCGGVAFLDVFDTAYGPGGNGYGYLQPAWVFPQGTGNDPKSVAEALAHEVGHQLGLAHDGNATEGYDAGHGSWAPIMGLGYYRPISQWSKGDYASANNQEDDVAVIGGILGLRTDEAPSTTSGAPTVPGGTSYVSSRTDVDTYRLGTCTGSATVTAAPLLAGGADLDIGLTLVDGSGTVVASADPPSATVDARTASGLDATITASVPPGEYFVSVDGVGRGTWTDGYDDYGSLGAYTVDLVGGCDGGVAAGAPGAPGGPTATAETTTTVTLGWTAPADPGSSAITGYRLTRSGSDQVVDLGPGTTSYTWSGLSSGTSYLFTVLAVNASGPGVGAAISASTRSARPSVPQAVTARWSRATEGVQWRWTAPASDGGLPLTAYDLYVDRTEVGSVPAATTGVNLTGLEPGSYTLGVAARNSEGSGPAAETTVVVPGPPANDAFAARTVLAAPSGSVTGDNTAATAEAGEPSPPAAFAGAGAASVWFSWTAAATGPVTLSTSSAIADRDTTLAVYAGSTLPGLDLVAGNDDVGAADHLSRVSFGATSGTTYAIAVDGYPGIPAGTGPFTLAWSGPTPPAETTTVVSSTVTGRTVTLTAQVTAAPDPPAGAVVFRAGSADLGSVPVSVGSASYVVTGVGAGPRTFTAAFVPSDAAAYVGSTGSTTVELPAVPTTTALSVERSARAVTLVATTTSELGVPTGRARFWDGGVMLGERPVSGGAATLVVQGVTTGAHTYEVEFHPADPQDYASSVSATYPLSVSASPTTTTLTAVDVEGSQVTWSAAVTSADGVPAGTVDLYAGPTSGPPVSSVGLHDGATLAGFTLPPGSYDLIAVYRPLDDTWAPSESAPTTRTVDQPPVEPVATTTALGVSVAGRTVTLTGTVGSGSGTPAGSVQFLDGATVLQVVPLVGGAASTSRVVGAGDHAFRAEYLPADPAVHAGSSSAVQTRRVLPTSTSSALAPSVRATTVTLTSSVSAVGGEEPAGVVRFEEAGGHVGTASVVSGRAVLVLSGAAPGSHTYRATFVPSGPDQAGSTSAARTVTVVAPPVASRTTLTAPRTARAGARPTVTVRVLRGTAPATGSVVLRYGAKRATLPLRGGRATFRLPKAKAGTLRLTATYGGSTTTTASSATTSITVKKAKRTR</sequence>
<feature type="domain" description="Fibronectin type-III" evidence="5">
    <location>
        <begin position="486"/>
        <end position="577"/>
    </location>
</feature>
<dbReference type="InterPro" id="IPR036116">
    <property type="entry name" value="FN3_sf"/>
</dbReference>
<feature type="region of interest" description="Disordered" evidence="4">
    <location>
        <begin position="1347"/>
        <end position="1368"/>
    </location>
</feature>
<reference evidence="6 7" key="1">
    <citation type="submission" date="2016-10" db="EMBL/GenBank/DDBJ databases">
        <authorList>
            <person name="de Groot N.N."/>
        </authorList>
    </citation>
    <scope>NUCLEOTIDE SEQUENCE [LARGE SCALE GENOMIC DNA]</scope>
    <source>
        <strain evidence="6 7">CGMCC 4.6858</strain>
    </source>
</reference>
<evidence type="ECO:0000256" key="4">
    <source>
        <dbReference type="SAM" id="MobiDB-lite"/>
    </source>
</evidence>
<keyword evidence="2" id="KW-0378">Hydrolase</keyword>
<evidence type="ECO:0000313" key="7">
    <source>
        <dbReference type="Proteomes" id="UP000199034"/>
    </source>
</evidence>
<dbReference type="Proteomes" id="UP000199034">
    <property type="component" value="Unassembled WGS sequence"/>
</dbReference>
<dbReference type="SUPFAM" id="SSF55486">
    <property type="entry name" value="Metalloproteases ('zincins'), catalytic domain"/>
    <property type="match status" value="1"/>
</dbReference>
<dbReference type="GO" id="GO:0000272">
    <property type="term" value="P:polysaccharide catabolic process"/>
    <property type="evidence" value="ECO:0007669"/>
    <property type="project" value="UniProtKB-KW"/>
</dbReference>
<dbReference type="Pfam" id="PF00041">
    <property type="entry name" value="fn3"/>
    <property type="match status" value="2"/>
</dbReference>